<keyword evidence="14" id="KW-1185">Reference proteome</keyword>
<keyword evidence="5" id="KW-0479">Metal-binding</keyword>
<evidence type="ECO:0000256" key="3">
    <source>
        <dbReference type="ARBA" id="ARBA00012239"/>
    </source>
</evidence>
<comment type="similarity">
    <text evidence="2">Belongs to the class-V pyridoxal-phosphate-dependent aminotransferase family. NifS/IscS subfamily.</text>
</comment>
<dbReference type="SUPFAM" id="SSF53383">
    <property type="entry name" value="PLP-dependent transferases"/>
    <property type="match status" value="1"/>
</dbReference>
<comment type="catalytic activity">
    <reaction evidence="9">
        <text>(sulfur carrier)-H + L-cysteine = (sulfur carrier)-SH + L-alanine</text>
        <dbReference type="Rhea" id="RHEA:43892"/>
        <dbReference type="Rhea" id="RHEA-COMP:14737"/>
        <dbReference type="Rhea" id="RHEA-COMP:14739"/>
        <dbReference type="ChEBI" id="CHEBI:29917"/>
        <dbReference type="ChEBI" id="CHEBI:35235"/>
        <dbReference type="ChEBI" id="CHEBI:57972"/>
        <dbReference type="ChEBI" id="CHEBI:64428"/>
        <dbReference type="EC" id="2.8.1.7"/>
    </reaction>
</comment>
<dbReference type="FunFam" id="3.40.640.10:FF:000084">
    <property type="entry name" value="IscS-like cysteine desulfurase"/>
    <property type="match status" value="1"/>
</dbReference>
<dbReference type="KEGG" id="ain:Acin_0160"/>
<dbReference type="EMBL" id="CP003058">
    <property type="protein sequence ID" value="AEQ21408.1"/>
    <property type="molecule type" value="Genomic_DNA"/>
</dbReference>
<evidence type="ECO:0000256" key="2">
    <source>
        <dbReference type="ARBA" id="ARBA00006490"/>
    </source>
</evidence>
<gene>
    <name evidence="13" type="primary">iscS</name>
    <name evidence="13" type="ordered locus">Acin_0160</name>
</gene>
<dbReference type="GO" id="GO:0031071">
    <property type="term" value="F:cysteine desulfurase activity"/>
    <property type="evidence" value="ECO:0007669"/>
    <property type="project" value="UniProtKB-EC"/>
</dbReference>
<evidence type="ECO:0000313" key="13">
    <source>
        <dbReference type="EMBL" id="AEQ21408.1"/>
    </source>
</evidence>
<evidence type="ECO:0000256" key="10">
    <source>
        <dbReference type="RuleBase" id="RU004504"/>
    </source>
</evidence>
<keyword evidence="11" id="KW-0175">Coiled coil</keyword>
<protein>
    <recommendedName>
        <fullName evidence="3">cysteine desulfurase</fullName>
        <ecNumber evidence="3">2.8.1.7</ecNumber>
    </recommendedName>
</protein>
<dbReference type="AlphaFoldDB" id="G4Q6R0"/>
<evidence type="ECO:0000256" key="5">
    <source>
        <dbReference type="ARBA" id="ARBA00022723"/>
    </source>
</evidence>
<dbReference type="GO" id="GO:0046872">
    <property type="term" value="F:metal ion binding"/>
    <property type="evidence" value="ECO:0007669"/>
    <property type="project" value="UniProtKB-KW"/>
</dbReference>
<dbReference type="InterPro" id="IPR015422">
    <property type="entry name" value="PyrdxlP-dep_Trfase_small"/>
</dbReference>
<dbReference type="InterPro" id="IPR015421">
    <property type="entry name" value="PyrdxlP-dep_Trfase_major"/>
</dbReference>
<dbReference type="GO" id="GO:0051536">
    <property type="term" value="F:iron-sulfur cluster binding"/>
    <property type="evidence" value="ECO:0007669"/>
    <property type="project" value="UniProtKB-KW"/>
</dbReference>
<evidence type="ECO:0000256" key="6">
    <source>
        <dbReference type="ARBA" id="ARBA00022898"/>
    </source>
</evidence>
<dbReference type="Gene3D" id="3.40.640.10">
    <property type="entry name" value="Type I PLP-dependent aspartate aminotransferase-like (Major domain)"/>
    <property type="match status" value="1"/>
</dbReference>
<dbReference type="PANTHER" id="PTHR11601:SF34">
    <property type="entry name" value="CYSTEINE DESULFURASE"/>
    <property type="match status" value="1"/>
</dbReference>
<dbReference type="InterPro" id="IPR000192">
    <property type="entry name" value="Aminotrans_V_dom"/>
</dbReference>
<evidence type="ECO:0000256" key="8">
    <source>
        <dbReference type="ARBA" id="ARBA00023014"/>
    </source>
</evidence>
<evidence type="ECO:0000256" key="9">
    <source>
        <dbReference type="ARBA" id="ARBA00050776"/>
    </source>
</evidence>
<comment type="cofactor">
    <cofactor evidence="1 10">
        <name>pyridoxal 5'-phosphate</name>
        <dbReference type="ChEBI" id="CHEBI:597326"/>
    </cofactor>
</comment>
<keyword evidence="4" id="KW-0808">Transferase</keyword>
<proteinExistence type="inferred from homology"/>
<dbReference type="Pfam" id="PF00266">
    <property type="entry name" value="Aminotran_5"/>
    <property type="match status" value="1"/>
</dbReference>
<dbReference type="PATRIC" id="fig|568816.4.peg.151"/>
<name>G4Q6R0_ACIIR</name>
<evidence type="ECO:0000256" key="11">
    <source>
        <dbReference type="SAM" id="Coils"/>
    </source>
</evidence>
<reference evidence="13 14" key="1">
    <citation type="journal article" date="2011" name="J. Bacteriol.">
        <title>Complete genome sequence of Acidaminococcus intestini RYC-MR95, a Gram-negative bacterium from the phylum Firmicutes.</title>
        <authorList>
            <person name="D'Auria G."/>
            <person name="Galan J.C."/>
            <person name="Rodriguez-Alcayna M."/>
            <person name="Moya A."/>
            <person name="Baquero F."/>
            <person name="Latorre A."/>
        </authorList>
    </citation>
    <scope>NUCLEOTIDE SEQUENCE [LARGE SCALE GENOMIC DNA]</scope>
    <source>
        <strain evidence="13 14">RyC-MR95</strain>
    </source>
</reference>
<dbReference type="InterPro" id="IPR020578">
    <property type="entry name" value="Aminotrans_V_PyrdxlP_BS"/>
</dbReference>
<accession>G4Q6R0</accession>
<dbReference type="Gene3D" id="3.90.1150.10">
    <property type="entry name" value="Aspartate Aminotransferase, domain 1"/>
    <property type="match status" value="1"/>
</dbReference>
<evidence type="ECO:0000256" key="7">
    <source>
        <dbReference type="ARBA" id="ARBA00023004"/>
    </source>
</evidence>
<organism evidence="13 14">
    <name type="scientific">Acidaminococcus intestini (strain RyC-MR95)</name>
    <dbReference type="NCBI Taxonomy" id="568816"/>
    <lineage>
        <taxon>Bacteria</taxon>
        <taxon>Bacillati</taxon>
        <taxon>Bacillota</taxon>
        <taxon>Negativicutes</taxon>
        <taxon>Acidaminococcales</taxon>
        <taxon>Acidaminococcaceae</taxon>
        <taxon>Acidaminococcus</taxon>
    </lineage>
</organism>
<evidence type="ECO:0000259" key="12">
    <source>
        <dbReference type="Pfam" id="PF00266"/>
    </source>
</evidence>
<keyword evidence="6" id="KW-0663">Pyridoxal phosphate</keyword>
<evidence type="ECO:0000256" key="4">
    <source>
        <dbReference type="ARBA" id="ARBA00022679"/>
    </source>
</evidence>
<dbReference type="PROSITE" id="PS00595">
    <property type="entry name" value="AA_TRANSFER_CLASS_5"/>
    <property type="match status" value="1"/>
</dbReference>
<dbReference type="eggNOG" id="COG1104">
    <property type="taxonomic scope" value="Bacteria"/>
</dbReference>
<feature type="domain" description="Aminotransferase class V" evidence="12">
    <location>
        <begin position="68"/>
        <end position="428"/>
    </location>
</feature>
<dbReference type="STRING" id="568816.Acin_0160"/>
<dbReference type="PANTHER" id="PTHR11601">
    <property type="entry name" value="CYSTEINE DESULFURYLASE FAMILY MEMBER"/>
    <property type="match status" value="1"/>
</dbReference>
<dbReference type="InterPro" id="IPR015424">
    <property type="entry name" value="PyrdxlP-dep_Trfase"/>
</dbReference>
<dbReference type="Proteomes" id="UP000007093">
    <property type="component" value="Chromosome"/>
</dbReference>
<evidence type="ECO:0000256" key="1">
    <source>
        <dbReference type="ARBA" id="ARBA00001933"/>
    </source>
</evidence>
<dbReference type="InterPro" id="IPR016454">
    <property type="entry name" value="Cysteine_dSase"/>
</dbReference>
<dbReference type="HOGENOM" id="CLU_003433_0_0_9"/>
<keyword evidence="8" id="KW-0411">Iron-sulfur</keyword>
<sequence>MLHETFQELFHGIFSRKMAVSCHLIVPLAKGQYLEQPLWCIIRKPKTGILPFQGSFSPEKRSSIMFYYLDQAATTALYPEALKAMMPYLTEAYGNPSSQHPKGQEAARALIMAREQAARALSVHPSEITFTGGGSESDNQALITGAHIGAQKGKRHLISTVMEHHAVLHSLRRLKEEGFEVTLLPISKDGFVSPESVKKALRPDTALVSVMAANNEIGTIQPIEAIGTLCHEKGVLFHTDAVQGAAHMDLDFTKGVIDMASFSAHKFHGPKGVGILYARQGIELESLIEGGAQERGKRAGTENIPAIVGMAAALEKAMQEKAAESARIRSLKERLRKKLLALKGVRQNGALSPSLPGTLNITFDSAPSEALLPLLGMDGICVSAGSACASGSPEPSHVLLALGLSAKQARSSIRFSLGADLDEKDIDTIAEIVIGHVTALRNLHHADQ</sequence>
<keyword evidence="7" id="KW-0408">Iron</keyword>
<dbReference type="EC" id="2.8.1.7" evidence="3"/>
<dbReference type="PIRSF" id="PIRSF005572">
    <property type="entry name" value="NifS"/>
    <property type="match status" value="1"/>
</dbReference>
<dbReference type="Gene3D" id="1.10.260.50">
    <property type="match status" value="1"/>
</dbReference>
<dbReference type="InParanoid" id="G4Q6R0"/>
<evidence type="ECO:0000313" key="14">
    <source>
        <dbReference type="Proteomes" id="UP000007093"/>
    </source>
</evidence>
<dbReference type="FunCoup" id="G4Q6R0">
    <property type="interactions" value="354"/>
</dbReference>
<feature type="coiled-coil region" evidence="11">
    <location>
        <begin position="314"/>
        <end position="348"/>
    </location>
</feature>